<evidence type="ECO:0000256" key="1">
    <source>
        <dbReference type="ARBA" id="ARBA00023002"/>
    </source>
</evidence>
<dbReference type="Pfam" id="PF09338">
    <property type="entry name" value="Gly_reductase"/>
    <property type="match status" value="2"/>
</dbReference>
<organism evidence="2 3">
    <name type="scientific">Mogibacterium timidum</name>
    <dbReference type="NCBI Taxonomy" id="35519"/>
    <lineage>
        <taxon>Bacteria</taxon>
        <taxon>Bacillati</taxon>
        <taxon>Bacillota</taxon>
        <taxon>Clostridia</taxon>
        <taxon>Peptostreptococcales</taxon>
        <taxon>Anaerovoracaceae</taxon>
        <taxon>Mogibacterium</taxon>
    </lineage>
</organism>
<keyword evidence="1" id="KW-0560">Oxidoreductase</keyword>
<dbReference type="AlphaFoldDB" id="A0A7Y8VSH8"/>
<dbReference type="RefSeq" id="WP_178978687.1">
    <property type="nucleotide sequence ID" value="NZ_CAJPUB010000002.1"/>
</dbReference>
<name>A0A7Y8VSH8_9FIRM</name>
<comment type="caution">
    <text evidence="2">The sequence shown here is derived from an EMBL/GenBank/DDBJ whole genome shotgun (WGS) entry which is preliminary data.</text>
</comment>
<dbReference type="GO" id="GO:0050485">
    <property type="term" value="F:oxidoreductase activity, acting on X-H and Y-H to form an X-Y bond, with a disulfide as acceptor"/>
    <property type="evidence" value="ECO:0007669"/>
    <property type="project" value="InterPro"/>
</dbReference>
<keyword evidence="3" id="KW-1185">Reference proteome</keyword>
<evidence type="ECO:0000313" key="3">
    <source>
        <dbReference type="Proteomes" id="UP000526307"/>
    </source>
</evidence>
<proteinExistence type="predicted"/>
<evidence type="ECO:0000313" key="2">
    <source>
        <dbReference type="EMBL" id="NWO23717.1"/>
    </source>
</evidence>
<accession>A0A7Y8VSH8</accession>
<dbReference type="EMBL" id="JABXYR010000002">
    <property type="protein sequence ID" value="NWO23717.1"/>
    <property type="molecule type" value="Genomic_DNA"/>
</dbReference>
<protein>
    <submittedName>
        <fullName evidence="2">Proline reductase</fullName>
    </submittedName>
</protein>
<dbReference type="InterPro" id="IPR015417">
    <property type="entry name" value="Gly_reductase_pB_sua/b"/>
</dbReference>
<gene>
    <name evidence="2" type="ORF">HW270_06530</name>
</gene>
<dbReference type="Proteomes" id="UP000526307">
    <property type="component" value="Unassembled WGS sequence"/>
</dbReference>
<sequence length="416" mass="45483">MGLGPSIKMTTLHHYNCPITRRLINDTEVDFVGIIENGVSENFDAKVATAVSTGELGSELRLDGAIVAIDGWGNHHIDFINVIEQLGIHDIPSVGLSYIGLQGRLVATNPYVETIIDFNKEVSGYESCVVGQNNLTDMDAYKAIQILKSKVRKSFAFKKRQSELSGTDKIIGSLRRNYISISTAQFGDNTSINGEKLTIRTDIVAPLVAAEPRIRDCHISFLLPHDSKHIHINSNLDFMPIACKEEGVIGMGVTRQLEGVSVMLNGVEYGSGFQPANIGSSEGILDERVCFDQAGTSRSTDIILHFDFLFEEGEGRTSEGIQAAHEMADRVLNEIRQSMKSASISHSEDFIMTSRPSKMRLGLVKICSGLGNMYDTAVFPAQPAGILGAYTTREKDNKPVFMTPCEVLDGAIHSLI</sequence>
<reference evidence="2 3" key="1">
    <citation type="submission" date="2020-06" db="EMBL/GenBank/DDBJ databases">
        <title>Mogibacterium timidum strain W9173 genomic sequence.</title>
        <authorList>
            <person name="Wade W.G."/>
            <person name="Johnston C.D."/>
            <person name="Chen T."/>
            <person name="Dewhirst F.E."/>
        </authorList>
    </citation>
    <scope>NUCLEOTIDE SEQUENCE [LARGE SCALE GENOMIC DNA]</scope>
    <source>
        <strain evidence="2 3">W9173</strain>
    </source>
</reference>